<protein>
    <submittedName>
        <fullName evidence="4">Osteocalcin 2-like</fullName>
    </submittedName>
</protein>
<name>A0ABM0VFS9_CAMSA</name>
<accession>A0ABM0VFS9</accession>
<dbReference type="GeneID" id="104737104"/>
<proteinExistence type="predicted"/>
<dbReference type="Proteomes" id="UP000694864">
    <property type="component" value="Chromosome 13"/>
</dbReference>
<evidence type="ECO:0000313" key="4">
    <source>
        <dbReference type="RefSeq" id="XP_010455509.1"/>
    </source>
</evidence>
<feature type="region of interest" description="Disordered" evidence="2">
    <location>
        <begin position="165"/>
        <end position="273"/>
    </location>
</feature>
<gene>
    <name evidence="4" type="primary">LOC104737104</name>
</gene>
<keyword evidence="3" id="KW-1185">Reference proteome</keyword>
<organism evidence="3 4">
    <name type="scientific">Camelina sativa</name>
    <name type="common">False flax</name>
    <name type="synonym">Myagrum sativum</name>
    <dbReference type="NCBI Taxonomy" id="90675"/>
    <lineage>
        <taxon>Eukaryota</taxon>
        <taxon>Viridiplantae</taxon>
        <taxon>Streptophyta</taxon>
        <taxon>Embryophyta</taxon>
        <taxon>Tracheophyta</taxon>
        <taxon>Spermatophyta</taxon>
        <taxon>Magnoliopsida</taxon>
        <taxon>eudicotyledons</taxon>
        <taxon>Gunneridae</taxon>
        <taxon>Pentapetalae</taxon>
        <taxon>rosids</taxon>
        <taxon>malvids</taxon>
        <taxon>Brassicales</taxon>
        <taxon>Brassicaceae</taxon>
        <taxon>Camelineae</taxon>
        <taxon>Camelina</taxon>
    </lineage>
</organism>
<feature type="compositionally biased region" description="Low complexity" evidence="2">
    <location>
        <begin position="252"/>
        <end position="267"/>
    </location>
</feature>
<feature type="compositionally biased region" description="Polar residues" evidence="2">
    <location>
        <begin position="204"/>
        <end position="215"/>
    </location>
</feature>
<reference evidence="4" key="2">
    <citation type="submission" date="2025-08" db="UniProtKB">
        <authorList>
            <consortium name="RefSeq"/>
        </authorList>
    </citation>
    <scope>IDENTIFICATION</scope>
    <source>
        <tissue evidence="4">Leaf</tissue>
    </source>
</reference>
<evidence type="ECO:0000256" key="1">
    <source>
        <dbReference type="SAM" id="Coils"/>
    </source>
</evidence>
<sequence>MFGLEKSIAVEHEILKENHETLVKDYECLQERIKHAEETYEAFKLYLQKKAKELEESNKRLFDECVKERIEKEKVKKTFEEMKKTVEIERDAMVDELMTKNNELLLVKRKVEEDFVELENKYVELAEKFAAVEEECELLDSLYDAEVVAASVTQSAVVSEIGETDNVVGQGENEVNHNANNAGTDAMMINNESDAEHDKPPTPRESNTSSHQSVGRNQEEECRNRENSPKENRALGETSTPRTNNNPPPSSPSSSSSSSTSSSSSSSDGYEVVVKLPRNWPEWAIPKGPGSSSNKS</sequence>
<evidence type="ECO:0000256" key="2">
    <source>
        <dbReference type="SAM" id="MobiDB-lite"/>
    </source>
</evidence>
<reference evidence="3" key="1">
    <citation type="journal article" date="2014" name="Nat. Commun.">
        <title>The emerging biofuel crop Camelina sativa retains a highly undifferentiated hexaploid genome structure.</title>
        <authorList>
            <person name="Kagale S."/>
            <person name="Koh C."/>
            <person name="Nixon J."/>
            <person name="Bollina V."/>
            <person name="Clarke W.E."/>
            <person name="Tuteja R."/>
            <person name="Spillane C."/>
            <person name="Robinson S.J."/>
            <person name="Links M.G."/>
            <person name="Clarke C."/>
            <person name="Higgins E.E."/>
            <person name="Huebert T."/>
            <person name="Sharpe A.G."/>
            <person name="Parkin I.A."/>
        </authorList>
    </citation>
    <scope>NUCLEOTIDE SEQUENCE [LARGE SCALE GENOMIC DNA]</scope>
    <source>
        <strain evidence="3">cv. DH55</strain>
    </source>
</reference>
<evidence type="ECO:0000313" key="3">
    <source>
        <dbReference type="Proteomes" id="UP000694864"/>
    </source>
</evidence>
<feature type="compositionally biased region" description="Basic and acidic residues" evidence="2">
    <location>
        <begin position="217"/>
        <end position="234"/>
    </location>
</feature>
<keyword evidence="1" id="KW-0175">Coiled coil</keyword>
<dbReference type="RefSeq" id="XP_010455509.1">
    <property type="nucleotide sequence ID" value="XM_010457207.2"/>
</dbReference>
<feature type="coiled-coil region" evidence="1">
    <location>
        <begin position="12"/>
        <end position="135"/>
    </location>
</feature>